<evidence type="ECO:0000256" key="1">
    <source>
        <dbReference type="SAM" id="MobiDB-lite"/>
    </source>
</evidence>
<organism evidence="2 3">
    <name type="scientific">Apiosordaria backusii</name>
    <dbReference type="NCBI Taxonomy" id="314023"/>
    <lineage>
        <taxon>Eukaryota</taxon>
        <taxon>Fungi</taxon>
        <taxon>Dikarya</taxon>
        <taxon>Ascomycota</taxon>
        <taxon>Pezizomycotina</taxon>
        <taxon>Sordariomycetes</taxon>
        <taxon>Sordariomycetidae</taxon>
        <taxon>Sordariales</taxon>
        <taxon>Lasiosphaeriaceae</taxon>
        <taxon>Apiosordaria</taxon>
    </lineage>
</organism>
<name>A0AA40BL95_9PEZI</name>
<feature type="region of interest" description="Disordered" evidence="1">
    <location>
        <begin position="198"/>
        <end position="239"/>
    </location>
</feature>
<gene>
    <name evidence="2" type="ORF">B0T21DRAFT_366708</name>
</gene>
<feature type="compositionally biased region" description="Basic and acidic residues" evidence="1">
    <location>
        <begin position="203"/>
        <end position="226"/>
    </location>
</feature>
<dbReference type="EMBL" id="JAUKTV010000006">
    <property type="protein sequence ID" value="KAK0736321.1"/>
    <property type="molecule type" value="Genomic_DNA"/>
</dbReference>
<dbReference type="AlphaFoldDB" id="A0AA40BL95"/>
<evidence type="ECO:0000313" key="3">
    <source>
        <dbReference type="Proteomes" id="UP001172159"/>
    </source>
</evidence>
<accession>A0AA40BL95</accession>
<evidence type="ECO:0000313" key="2">
    <source>
        <dbReference type="EMBL" id="KAK0736321.1"/>
    </source>
</evidence>
<dbReference type="Proteomes" id="UP001172159">
    <property type="component" value="Unassembled WGS sequence"/>
</dbReference>
<comment type="caution">
    <text evidence="2">The sequence shown here is derived from an EMBL/GenBank/DDBJ whole genome shotgun (WGS) entry which is preliminary data.</text>
</comment>
<proteinExistence type="predicted"/>
<sequence length="239" mass="26989">MWQNTLFASIETTASTSRELFKLQSKSQRELAIAHLDPTNKRQVEIFAQARECYLAAHYITVVRYYIAHGSLGQKVSVQYPSESLIDEFIEDFRNASLLLAQAIAVLTNGIGPLPNNFQSFFRRFLGWAASTTSWHQVHVFAGDPAYGPWSELNSTTTFHGPYTHRGPESSYDSAVHGYFQFLPSVASKYALRPRKWIGHPEGTSKRSGTENREPPPAYRARDADLAPHYSSGKGKYRR</sequence>
<reference evidence="2" key="1">
    <citation type="submission" date="2023-06" db="EMBL/GenBank/DDBJ databases">
        <title>Genome-scale phylogeny and comparative genomics of the fungal order Sordariales.</title>
        <authorList>
            <consortium name="Lawrence Berkeley National Laboratory"/>
            <person name="Hensen N."/>
            <person name="Bonometti L."/>
            <person name="Westerberg I."/>
            <person name="Brannstrom I.O."/>
            <person name="Guillou S."/>
            <person name="Cros-Aarteil S."/>
            <person name="Calhoun S."/>
            <person name="Haridas S."/>
            <person name="Kuo A."/>
            <person name="Mondo S."/>
            <person name="Pangilinan J."/>
            <person name="Riley R."/>
            <person name="Labutti K."/>
            <person name="Andreopoulos B."/>
            <person name="Lipzen A."/>
            <person name="Chen C."/>
            <person name="Yanf M."/>
            <person name="Daum C."/>
            <person name="Ng V."/>
            <person name="Clum A."/>
            <person name="Steindorff A."/>
            <person name="Ohm R."/>
            <person name="Martin F."/>
            <person name="Silar P."/>
            <person name="Natvig D."/>
            <person name="Lalanne C."/>
            <person name="Gautier V."/>
            <person name="Ament-Velasquez S.L."/>
            <person name="Kruys A."/>
            <person name="Hutchinson M.I."/>
            <person name="Powell A.J."/>
            <person name="Barry K."/>
            <person name="Miller A.N."/>
            <person name="Grigoriev I.V."/>
            <person name="Debuchy R."/>
            <person name="Gladieux P."/>
            <person name="Thoren M.H."/>
            <person name="Johannesson H."/>
        </authorList>
    </citation>
    <scope>NUCLEOTIDE SEQUENCE</scope>
    <source>
        <strain evidence="2">CBS 540.89</strain>
    </source>
</reference>
<keyword evidence="3" id="KW-1185">Reference proteome</keyword>
<protein>
    <submittedName>
        <fullName evidence="2">Uncharacterized protein</fullName>
    </submittedName>
</protein>